<evidence type="ECO:0000313" key="1">
    <source>
        <dbReference type="EMBL" id="AIJ06293.1"/>
    </source>
</evidence>
<dbReference type="EMBL" id="CP009149">
    <property type="protein sequence ID" value="AIJ06293.1"/>
    <property type="molecule type" value="Genomic_DNA"/>
</dbReference>
<dbReference type="STRING" id="1301915.JH146_1451"/>
<accession>A0A076LII3</accession>
<sequence length="426" mass="51007">MTKTLITFFEHEKKTFKDLEKDGLSKNEIKKLIKLNDKLKIFNIGYNSIKAKQYVGVIKIKNMSIQILPKIYKNEDNEDIKQKEALTNLLYILSYTNNLKIKENIANLAKNNDLFEIYTYLFAKNLLGEIERGIYRDYNKREENLSYLKGKLNINKQIKHNLIKKHKLYCTHNEFSENNSINQILKYTVELLKNITKNPKNKKLLNDLSFIFEDVEYKIIIQKDFERITFNRMNERFKPYIKMAELFIKNSSINLTTKDLETFSLIFNMEILFEKFIGNILRKYKDEIFGKTSLNVYLQYKGCYLMKDDNGNEIFALKPDVVIKENDKTVLIIDTKYKKLINNRSRNYNISQPDIYQMFAYLKKYNCKNGILLYPKYEEEINKRFKFDNENLYIKQINLKHNSKSKFEYINLIKDDLKSIINNLER</sequence>
<gene>
    <name evidence="1" type="ORF">JH146_1451</name>
</gene>
<organism evidence="1 2">
    <name type="scientific">Methanocaldococcus bathoardescens</name>
    <dbReference type="NCBI Taxonomy" id="1301915"/>
    <lineage>
        <taxon>Archaea</taxon>
        <taxon>Methanobacteriati</taxon>
        <taxon>Methanobacteriota</taxon>
        <taxon>Methanomada group</taxon>
        <taxon>Methanococci</taxon>
        <taxon>Methanococcales</taxon>
        <taxon>Methanocaldococcaceae</taxon>
        <taxon>Methanocaldococcus</taxon>
    </lineage>
</organism>
<evidence type="ECO:0000313" key="2">
    <source>
        <dbReference type="Proteomes" id="UP000028781"/>
    </source>
</evidence>
<dbReference type="HOGENOM" id="CLU_048696_1_2_2"/>
<dbReference type="OrthoDB" id="62357at2157"/>
<dbReference type="Pfam" id="PF10117">
    <property type="entry name" value="McrBC"/>
    <property type="match status" value="1"/>
</dbReference>
<dbReference type="PANTHER" id="PTHR38733:SF1">
    <property type="entry name" value="TYPE IV METHYL-DIRECTED RESTRICTION ENZYME ECOKMCRBC"/>
    <property type="match status" value="1"/>
</dbReference>
<name>A0A076LII3_9EURY</name>
<reference evidence="1 2" key="1">
    <citation type="journal article" date="2015" name="Int. J. Syst. Evol. Microbiol.">
        <title>M ethanocaldococcus bathoardescens sp. nov., a hyperthermophilic methanogen isolated from a volcanically active deep-sea hydrothermal vent.</title>
        <authorList>
            <person name="Stewart L.C."/>
            <person name="Jung J.H."/>
            <person name="Kim Y.T."/>
            <person name="Kwon S.W."/>
            <person name="Park C.S."/>
            <person name="Holden J.F."/>
        </authorList>
    </citation>
    <scope>NUCLEOTIDE SEQUENCE [LARGE SCALE GENOMIC DNA]</scope>
    <source>
        <strain evidence="1 2">JH146</strain>
    </source>
</reference>
<keyword evidence="2" id="KW-1185">Reference proteome</keyword>
<dbReference type="RefSeq" id="WP_048202379.1">
    <property type="nucleotide sequence ID" value="NZ_CP009149.1"/>
</dbReference>
<protein>
    <submittedName>
        <fullName evidence="1">5-methylcytosine restriction system component-like protein</fullName>
    </submittedName>
</protein>
<proteinExistence type="predicted"/>
<dbReference type="REBASE" id="113474">
    <property type="entry name" value="Msp146McrBCP"/>
</dbReference>
<dbReference type="KEGG" id="mjh:JH146_1451"/>
<dbReference type="InterPro" id="IPR019292">
    <property type="entry name" value="McrC"/>
</dbReference>
<dbReference type="AlphaFoldDB" id="A0A076LII3"/>
<dbReference type="Proteomes" id="UP000028781">
    <property type="component" value="Chromosome"/>
</dbReference>
<dbReference type="GeneID" id="24892083"/>
<dbReference type="PANTHER" id="PTHR38733">
    <property type="entry name" value="PROTEIN MCRC"/>
    <property type="match status" value="1"/>
</dbReference>